<feature type="transmembrane region" description="Helical" evidence="2">
    <location>
        <begin position="67"/>
        <end position="90"/>
    </location>
</feature>
<dbReference type="EMBL" id="BAAAMJ010000008">
    <property type="protein sequence ID" value="GAA1900167.1"/>
    <property type="molecule type" value="Genomic_DNA"/>
</dbReference>
<reference evidence="3 4" key="1">
    <citation type="journal article" date="2019" name="Int. J. Syst. Evol. Microbiol.">
        <title>The Global Catalogue of Microorganisms (GCM) 10K type strain sequencing project: providing services to taxonomists for standard genome sequencing and annotation.</title>
        <authorList>
            <consortium name="The Broad Institute Genomics Platform"/>
            <consortium name="The Broad Institute Genome Sequencing Center for Infectious Disease"/>
            <person name="Wu L."/>
            <person name="Ma J."/>
        </authorList>
    </citation>
    <scope>NUCLEOTIDE SEQUENCE [LARGE SCALE GENOMIC DNA]</scope>
    <source>
        <strain evidence="3 4">JCM 13581</strain>
    </source>
</reference>
<protein>
    <recommendedName>
        <fullName evidence="5">ATP synthase protein I</fullName>
    </recommendedName>
</protein>
<gene>
    <name evidence="3" type="ORF">GCM10009716_07510</name>
</gene>
<feature type="compositionally biased region" description="Gly residues" evidence="1">
    <location>
        <begin position="137"/>
        <end position="153"/>
    </location>
</feature>
<feature type="transmembrane region" description="Helical" evidence="2">
    <location>
        <begin position="39"/>
        <end position="60"/>
    </location>
</feature>
<evidence type="ECO:0000313" key="3">
    <source>
        <dbReference type="EMBL" id="GAA1900167.1"/>
    </source>
</evidence>
<evidence type="ECO:0000256" key="1">
    <source>
        <dbReference type="SAM" id="MobiDB-lite"/>
    </source>
</evidence>
<feature type="region of interest" description="Disordered" evidence="1">
    <location>
        <begin position="129"/>
        <end position="153"/>
    </location>
</feature>
<name>A0ABN2NS87_9ACTN</name>
<proteinExistence type="predicted"/>
<feature type="transmembrane region" description="Helical" evidence="2">
    <location>
        <begin position="12"/>
        <end position="33"/>
    </location>
</feature>
<organism evidence="3 4">
    <name type="scientific">Streptomyces sodiiphilus</name>
    <dbReference type="NCBI Taxonomy" id="226217"/>
    <lineage>
        <taxon>Bacteria</taxon>
        <taxon>Bacillati</taxon>
        <taxon>Actinomycetota</taxon>
        <taxon>Actinomycetes</taxon>
        <taxon>Kitasatosporales</taxon>
        <taxon>Streptomycetaceae</taxon>
        <taxon>Streptomyces</taxon>
    </lineage>
</organism>
<accession>A0ABN2NS87</accession>
<comment type="caution">
    <text evidence="3">The sequence shown here is derived from an EMBL/GenBank/DDBJ whole genome shotgun (WGS) entry which is preliminary data.</text>
</comment>
<keyword evidence="2" id="KW-0472">Membrane</keyword>
<feature type="transmembrane region" description="Helical" evidence="2">
    <location>
        <begin position="96"/>
        <end position="114"/>
    </location>
</feature>
<keyword evidence="2" id="KW-1133">Transmembrane helix</keyword>
<sequence length="153" mass="15189">MQSNDARIIRGAAIPTAVVGVIVTAAGAVVAGADGALGAALGSLVAAAFFGVGLVALGHVGHRWPELFFGAAFLIYTTQVVLLVIAMALLRDATFLNGRAFAAGVLACLFAWLTGQVVAHVRLKAPYVDPTPSSGPEGPGSGGPGGPGQDGRA</sequence>
<keyword evidence="4" id="KW-1185">Reference proteome</keyword>
<evidence type="ECO:0000313" key="4">
    <source>
        <dbReference type="Proteomes" id="UP001501303"/>
    </source>
</evidence>
<keyword evidence="2" id="KW-0812">Transmembrane</keyword>
<evidence type="ECO:0008006" key="5">
    <source>
        <dbReference type="Google" id="ProtNLM"/>
    </source>
</evidence>
<dbReference type="Proteomes" id="UP001501303">
    <property type="component" value="Unassembled WGS sequence"/>
</dbReference>
<evidence type="ECO:0000256" key="2">
    <source>
        <dbReference type="SAM" id="Phobius"/>
    </source>
</evidence>
<dbReference type="RefSeq" id="WP_344258813.1">
    <property type="nucleotide sequence ID" value="NZ_BAAAMJ010000008.1"/>
</dbReference>